<keyword evidence="2" id="KW-1185">Reference proteome</keyword>
<dbReference type="InterPro" id="IPR032720">
    <property type="entry name" value="Cys_rich_CWC"/>
</dbReference>
<reference evidence="1 2" key="1">
    <citation type="submission" date="2022-04" db="EMBL/GenBank/DDBJ databases">
        <title>Pseudomonas knackmussii B09-2.</title>
        <authorList>
            <person name="Deng Y."/>
        </authorList>
    </citation>
    <scope>NUCLEOTIDE SEQUENCE [LARGE SCALE GENOMIC DNA]</scope>
    <source>
        <strain evidence="1 2">B09-2</strain>
    </source>
</reference>
<dbReference type="Proteomes" id="UP000831189">
    <property type="component" value="Chromosome"/>
</dbReference>
<protein>
    <submittedName>
        <fullName evidence="1">Cysteine-rich CWC family protein</fullName>
    </submittedName>
</protein>
<gene>
    <name evidence="1" type="ORF">M0M42_05665</name>
</gene>
<dbReference type="Pfam" id="PF14375">
    <property type="entry name" value="Cys_rich_CWC"/>
    <property type="match status" value="1"/>
</dbReference>
<sequence>MTDTPDPSKCPLCGQPNACGHCDSTTAAQPCWCFSVAIAPDVQRRIPDEAQGKACICARCARGE</sequence>
<evidence type="ECO:0000313" key="1">
    <source>
        <dbReference type="EMBL" id="UPQ83895.1"/>
    </source>
</evidence>
<proteinExistence type="predicted"/>
<name>A0ABY4KTW7_9PSED</name>
<accession>A0ABY4KTW7</accession>
<dbReference type="EMBL" id="CP096208">
    <property type="protein sequence ID" value="UPQ83895.1"/>
    <property type="molecule type" value="Genomic_DNA"/>
</dbReference>
<organism evidence="1 2">
    <name type="scientific">Pseudomonas knackmussii</name>
    <dbReference type="NCBI Taxonomy" id="65741"/>
    <lineage>
        <taxon>Bacteria</taxon>
        <taxon>Pseudomonadati</taxon>
        <taxon>Pseudomonadota</taxon>
        <taxon>Gammaproteobacteria</taxon>
        <taxon>Pseudomonadales</taxon>
        <taxon>Pseudomonadaceae</taxon>
        <taxon>Pseudomonas</taxon>
    </lineage>
</organism>
<evidence type="ECO:0000313" key="2">
    <source>
        <dbReference type="Proteomes" id="UP000831189"/>
    </source>
</evidence>